<organism evidence="3 4">
    <name type="scientific">Helianthus annuus</name>
    <name type="common">Common sunflower</name>
    <dbReference type="NCBI Taxonomy" id="4232"/>
    <lineage>
        <taxon>Eukaryota</taxon>
        <taxon>Viridiplantae</taxon>
        <taxon>Streptophyta</taxon>
        <taxon>Embryophyta</taxon>
        <taxon>Tracheophyta</taxon>
        <taxon>Spermatophyta</taxon>
        <taxon>Magnoliopsida</taxon>
        <taxon>eudicotyledons</taxon>
        <taxon>Gunneridae</taxon>
        <taxon>Pentapetalae</taxon>
        <taxon>asterids</taxon>
        <taxon>campanulids</taxon>
        <taxon>Asterales</taxon>
        <taxon>Asteraceae</taxon>
        <taxon>Asteroideae</taxon>
        <taxon>Heliantheae alliance</taxon>
        <taxon>Heliantheae</taxon>
        <taxon>Helianthus</taxon>
    </lineage>
</organism>
<evidence type="ECO:0000256" key="1">
    <source>
        <dbReference type="ARBA" id="ARBA00004308"/>
    </source>
</evidence>
<evidence type="ECO:0000313" key="4">
    <source>
        <dbReference type="Proteomes" id="UP000215914"/>
    </source>
</evidence>
<name>A0A251TPW2_HELAN</name>
<dbReference type="Proteomes" id="UP000215914">
    <property type="component" value="Chromosome 10"/>
</dbReference>
<dbReference type="AlphaFoldDB" id="A0A251TPW2"/>
<evidence type="ECO:0000256" key="2">
    <source>
        <dbReference type="ARBA" id="ARBA00023136"/>
    </source>
</evidence>
<proteinExistence type="predicted"/>
<comment type="subcellular location">
    <subcellularLocation>
        <location evidence="1">Endomembrane system</location>
    </subcellularLocation>
</comment>
<reference evidence="4" key="1">
    <citation type="journal article" date="2017" name="Nature">
        <title>The sunflower genome provides insights into oil metabolism, flowering and Asterid evolution.</title>
        <authorList>
            <person name="Badouin H."/>
            <person name="Gouzy J."/>
            <person name="Grassa C.J."/>
            <person name="Murat F."/>
            <person name="Staton S.E."/>
            <person name="Cottret L."/>
            <person name="Lelandais-Briere C."/>
            <person name="Owens G.L."/>
            <person name="Carrere S."/>
            <person name="Mayjonade B."/>
            <person name="Legrand L."/>
            <person name="Gill N."/>
            <person name="Kane N.C."/>
            <person name="Bowers J.E."/>
            <person name="Hubner S."/>
            <person name="Bellec A."/>
            <person name="Berard A."/>
            <person name="Berges H."/>
            <person name="Blanchet N."/>
            <person name="Boniface M.C."/>
            <person name="Brunel D."/>
            <person name="Catrice O."/>
            <person name="Chaidir N."/>
            <person name="Claudel C."/>
            <person name="Donnadieu C."/>
            <person name="Faraut T."/>
            <person name="Fievet G."/>
            <person name="Helmstetter N."/>
            <person name="King M."/>
            <person name="Knapp S.J."/>
            <person name="Lai Z."/>
            <person name="Le Paslier M.C."/>
            <person name="Lippi Y."/>
            <person name="Lorenzon L."/>
            <person name="Mandel J.R."/>
            <person name="Marage G."/>
            <person name="Marchand G."/>
            <person name="Marquand E."/>
            <person name="Bret-Mestries E."/>
            <person name="Morien E."/>
            <person name="Nambeesan S."/>
            <person name="Nguyen T."/>
            <person name="Pegot-Espagnet P."/>
            <person name="Pouilly N."/>
            <person name="Raftis F."/>
            <person name="Sallet E."/>
            <person name="Schiex T."/>
            <person name="Thomas J."/>
            <person name="Vandecasteele C."/>
            <person name="Vares D."/>
            <person name="Vear F."/>
            <person name="Vautrin S."/>
            <person name="Crespi M."/>
            <person name="Mangin B."/>
            <person name="Burke J.M."/>
            <person name="Salse J."/>
            <person name="Munos S."/>
            <person name="Vincourt P."/>
            <person name="Rieseberg L.H."/>
            <person name="Langlade N.B."/>
        </authorList>
    </citation>
    <scope>NUCLEOTIDE SEQUENCE [LARGE SCALE GENOMIC DNA]</scope>
    <source>
        <strain evidence="4">cv. SF193</strain>
    </source>
</reference>
<dbReference type="EMBL" id="CM007899">
    <property type="protein sequence ID" value="OTG13140.1"/>
    <property type="molecule type" value="Genomic_DNA"/>
</dbReference>
<accession>A0A251TPW2</accession>
<evidence type="ECO:0000313" key="3">
    <source>
        <dbReference type="EMBL" id="OTG13140.1"/>
    </source>
</evidence>
<dbReference type="InParanoid" id="A0A251TPW2"/>
<dbReference type="InterPro" id="IPR023175">
    <property type="entry name" value="Vta1/CALS_N_sf"/>
</dbReference>
<gene>
    <name evidence="3" type="ORF">HannXRQ_Chr10g0317321</name>
</gene>
<dbReference type="GO" id="GO:0012505">
    <property type="term" value="C:endomembrane system"/>
    <property type="evidence" value="ECO:0007669"/>
    <property type="project" value="UniProtKB-SubCell"/>
</dbReference>
<keyword evidence="4" id="KW-1185">Reference proteome</keyword>
<dbReference type="Gene3D" id="1.25.40.270">
    <property type="entry name" value="Vacuolar protein sorting-associated protein vta1"/>
    <property type="match status" value="1"/>
</dbReference>
<keyword evidence="2" id="KW-0472">Membrane</keyword>
<sequence length="57" mass="6636">MVKNTRLVGILSLKGYMNKLVEIAPILRVANEIEPSNPRVAYPCKFFFFCFRRNCVK</sequence>
<protein>
    <submittedName>
        <fullName evidence="3">Uncharacterized protein</fullName>
    </submittedName>
</protein>